<sequence>MKPLTDFVSSRDEKALAKLGVSSVGELLRYFPRTYIHPGTVTEISRLEAGQTAIVYATIESVNTRPMRNRRGTITEVTLADQHAAITATFFNQKYLAEQLKPGTRMVLTGDIKVYRNSLQIQNPRWLGHEDYIDRGDIENPIPIYRSNKQFASDRLAKTIRTVLDALGPEDFTDPIPAEVLADHGLPDLRKALTMIHRPKDQADVKEAMERFRFEEAFALQAELYGRRQRAKAEQSVRLPGKVDGLLAAFDGSLPWPLTKSQRRAGTEISQDLDSDSPMNRLLHGDVGSGKTLVAMRAMLQAVDSGRQAAIMAPTEVLAAQHYESFSRMLGELRTDDTLFSQAEGVRIALLTGSTSQAQRRKILLDLASGQIDIIVGTHALLSDTTIFAALGLVVIDEQHRFGVNQREALRTKAGGVIPHALVMTATPIPRTVAMTVFGDLDVSTLTDMPGGPKKIATHVVALGTHPHWMDRVWEVVAEHVEAGLQAYVVVSRIEDDPELFGIDSALAAINAVPRLAGRRVDALHGQMSQEDKDAVMAEFTAGDIDVLVSTTVIEVGVDVHRARAMVILDADCFGLATLHQLRGRIGRDGEQAICFLVTSRTTDDEAVGRLTTVAGTLDGFRIAEHDVDNRREGDVLGRGQWGSRSSLRYLRVLRDEGIVAAARAAAHAYMDAHPEGTPELRAYVDDLAGDDLMEVS</sequence>
<evidence type="ECO:0000313" key="12">
    <source>
        <dbReference type="Proteomes" id="UP000243589"/>
    </source>
</evidence>
<keyword evidence="6" id="KW-0238">DNA-binding</keyword>
<comment type="caution">
    <text evidence="11">The sequence shown here is derived from an EMBL/GenBank/DDBJ whole genome shotgun (WGS) entry which is preliminary data.</text>
</comment>
<evidence type="ECO:0000256" key="3">
    <source>
        <dbReference type="ARBA" id="ARBA00022801"/>
    </source>
</evidence>
<dbReference type="SMART" id="SM00487">
    <property type="entry name" value="DEXDc"/>
    <property type="match status" value="1"/>
</dbReference>
<dbReference type="PANTHER" id="PTHR47964:SF1">
    <property type="entry name" value="ATP-DEPENDENT DNA HELICASE HOMOLOG RECG, CHLOROPLASTIC"/>
    <property type="match status" value="1"/>
</dbReference>
<evidence type="ECO:0000313" key="11">
    <source>
        <dbReference type="EMBL" id="KXZ59678.1"/>
    </source>
</evidence>
<dbReference type="PATRIC" id="fig|479117.4.peg.146"/>
<evidence type="ECO:0000256" key="4">
    <source>
        <dbReference type="ARBA" id="ARBA00022806"/>
    </source>
</evidence>
<evidence type="ECO:0000256" key="8">
    <source>
        <dbReference type="SAM" id="MobiDB-lite"/>
    </source>
</evidence>
<dbReference type="InterPro" id="IPR001650">
    <property type="entry name" value="Helicase_C-like"/>
</dbReference>
<evidence type="ECO:0000256" key="2">
    <source>
        <dbReference type="ARBA" id="ARBA00022763"/>
    </source>
</evidence>
<name>A0A150HCZ6_9MICO</name>
<evidence type="ECO:0000256" key="1">
    <source>
        <dbReference type="ARBA" id="ARBA00022741"/>
    </source>
</evidence>
<dbReference type="EC" id="3.6.4.12" evidence="11"/>
<dbReference type="InterPro" id="IPR047112">
    <property type="entry name" value="RecG/Mfd"/>
</dbReference>
<dbReference type="CDD" id="cd17992">
    <property type="entry name" value="DEXHc_RecG"/>
    <property type="match status" value="1"/>
</dbReference>
<dbReference type="GO" id="GO:0006281">
    <property type="term" value="P:DNA repair"/>
    <property type="evidence" value="ECO:0007669"/>
    <property type="project" value="UniProtKB-KW"/>
</dbReference>
<dbReference type="PANTHER" id="PTHR47964">
    <property type="entry name" value="ATP-DEPENDENT DNA HELICASE HOMOLOG RECG, CHLOROPLASTIC"/>
    <property type="match status" value="1"/>
</dbReference>
<dbReference type="InterPro" id="IPR014001">
    <property type="entry name" value="Helicase_ATP-bd"/>
</dbReference>
<feature type="region of interest" description="Disordered" evidence="8">
    <location>
        <begin position="261"/>
        <end position="280"/>
    </location>
</feature>
<dbReference type="Proteomes" id="UP000243589">
    <property type="component" value="Unassembled WGS sequence"/>
</dbReference>
<keyword evidence="4 11" id="KW-0347">Helicase</keyword>
<dbReference type="AlphaFoldDB" id="A0A150HCZ6"/>
<dbReference type="InterPro" id="IPR033454">
    <property type="entry name" value="RecG_wedge"/>
</dbReference>
<protein>
    <submittedName>
        <fullName evidence="11">ATP-dependent DNA helicase RecG</fullName>
        <ecNumber evidence="11">3.6.4.12</ecNumber>
    </submittedName>
</protein>
<dbReference type="GO" id="GO:0003678">
    <property type="term" value="F:DNA helicase activity"/>
    <property type="evidence" value="ECO:0007669"/>
    <property type="project" value="UniProtKB-EC"/>
</dbReference>
<dbReference type="InterPro" id="IPR012340">
    <property type="entry name" value="NA-bd_OB-fold"/>
</dbReference>
<dbReference type="Gene3D" id="3.40.50.300">
    <property type="entry name" value="P-loop containing nucleotide triphosphate hydrolases"/>
    <property type="match status" value="2"/>
</dbReference>
<dbReference type="GO" id="GO:0003677">
    <property type="term" value="F:DNA binding"/>
    <property type="evidence" value="ECO:0007669"/>
    <property type="project" value="UniProtKB-KW"/>
</dbReference>
<keyword evidence="1" id="KW-0547">Nucleotide-binding</keyword>
<dbReference type="SUPFAM" id="SSF50249">
    <property type="entry name" value="Nucleic acid-binding proteins"/>
    <property type="match status" value="1"/>
</dbReference>
<evidence type="ECO:0000259" key="10">
    <source>
        <dbReference type="PROSITE" id="PS51194"/>
    </source>
</evidence>
<reference evidence="11 12" key="1">
    <citation type="submission" date="2016-01" db="EMBL/GenBank/DDBJ databases">
        <title>Use of Whole Genome Sequencing to ascertain that Brevibacterium massiliense (Roux, Raoult 2009) is a later heterotypic synonym of Brevibacterium ravenspurgense (Mages 2008).</title>
        <authorList>
            <person name="Bernier A.-M."/>
            <person name="Burdz T."/>
            <person name="Huynh C."/>
            <person name="Pachecho A.L."/>
            <person name="Wiebe D."/>
            <person name="Bonner C."/>
            <person name="Bernard K."/>
        </authorList>
    </citation>
    <scope>NUCLEOTIDE SEQUENCE [LARGE SCALE GENOMIC DNA]</scope>
    <source>
        <strain evidence="11 12">CCUG56047</strain>
    </source>
</reference>
<dbReference type="SUPFAM" id="SSF52540">
    <property type="entry name" value="P-loop containing nucleoside triphosphate hydrolases"/>
    <property type="match status" value="2"/>
</dbReference>
<organism evidence="11 12">
    <name type="scientific">Brevibacterium ravenspurgense</name>
    <dbReference type="NCBI Taxonomy" id="479117"/>
    <lineage>
        <taxon>Bacteria</taxon>
        <taxon>Bacillati</taxon>
        <taxon>Actinomycetota</taxon>
        <taxon>Actinomycetes</taxon>
        <taxon>Micrococcales</taxon>
        <taxon>Brevibacteriaceae</taxon>
        <taxon>Brevibacterium</taxon>
    </lineage>
</organism>
<evidence type="ECO:0000256" key="6">
    <source>
        <dbReference type="ARBA" id="ARBA00023125"/>
    </source>
</evidence>
<dbReference type="RefSeq" id="WP_062019459.1">
    <property type="nucleotide sequence ID" value="NZ_LQQC01000002.1"/>
</dbReference>
<dbReference type="EMBL" id="LQQC01000002">
    <property type="protein sequence ID" value="KXZ59678.1"/>
    <property type="molecule type" value="Genomic_DNA"/>
</dbReference>
<proteinExistence type="predicted"/>
<keyword evidence="7" id="KW-0234">DNA repair</keyword>
<dbReference type="Pfam" id="PF00271">
    <property type="entry name" value="Helicase_C"/>
    <property type="match status" value="1"/>
</dbReference>
<feature type="domain" description="Helicase ATP-binding" evidence="9">
    <location>
        <begin position="272"/>
        <end position="446"/>
    </location>
</feature>
<evidence type="ECO:0000256" key="7">
    <source>
        <dbReference type="ARBA" id="ARBA00023204"/>
    </source>
</evidence>
<dbReference type="GO" id="GO:0016787">
    <property type="term" value="F:hydrolase activity"/>
    <property type="evidence" value="ECO:0007669"/>
    <property type="project" value="UniProtKB-KW"/>
</dbReference>
<dbReference type="Pfam" id="PF00270">
    <property type="entry name" value="DEAD"/>
    <property type="match status" value="1"/>
</dbReference>
<keyword evidence="12" id="KW-1185">Reference proteome</keyword>
<dbReference type="Pfam" id="PF17191">
    <property type="entry name" value="RecG_wedge"/>
    <property type="match status" value="1"/>
</dbReference>
<keyword evidence="3 11" id="KW-0378">Hydrolase</keyword>
<evidence type="ECO:0000259" key="9">
    <source>
        <dbReference type="PROSITE" id="PS51192"/>
    </source>
</evidence>
<keyword evidence="5" id="KW-0067">ATP-binding</keyword>
<dbReference type="GO" id="GO:0005524">
    <property type="term" value="F:ATP binding"/>
    <property type="evidence" value="ECO:0007669"/>
    <property type="project" value="UniProtKB-KW"/>
</dbReference>
<dbReference type="PROSITE" id="PS51192">
    <property type="entry name" value="HELICASE_ATP_BIND_1"/>
    <property type="match status" value="1"/>
</dbReference>
<dbReference type="CDD" id="cd04488">
    <property type="entry name" value="RecG_wedge_OBF"/>
    <property type="match status" value="1"/>
</dbReference>
<accession>A0A150HCZ6</accession>
<dbReference type="InterPro" id="IPR011545">
    <property type="entry name" value="DEAD/DEAH_box_helicase_dom"/>
</dbReference>
<keyword evidence="2" id="KW-0227">DNA damage</keyword>
<dbReference type="InterPro" id="IPR027417">
    <property type="entry name" value="P-loop_NTPase"/>
</dbReference>
<feature type="domain" description="Helicase C-terminal" evidence="10">
    <location>
        <begin position="484"/>
        <end position="629"/>
    </location>
</feature>
<dbReference type="PROSITE" id="PS51194">
    <property type="entry name" value="HELICASE_CTER"/>
    <property type="match status" value="1"/>
</dbReference>
<dbReference type="SMART" id="SM00490">
    <property type="entry name" value="HELICc"/>
    <property type="match status" value="1"/>
</dbReference>
<gene>
    <name evidence="11" type="primary">recG</name>
    <name evidence="11" type="ORF">Bravens_00150</name>
</gene>
<evidence type="ECO:0000256" key="5">
    <source>
        <dbReference type="ARBA" id="ARBA00022840"/>
    </source>
</evidence>
<dbReference type="Gene3D" id="2.40.50.140">
    <property type="entry name" value="Nucleic acid-binding proteins"/>
    <property type="match status" value="1"/>
</dbReference>